<keyword evidence="1" id="KW-1133">Transmembrane helix</keyword>
<feature type="transmembrane region" description="Helical" evidence="1">
    <location>
        <begin position="21"/>
        <end position="39"/>
    </location>
</feature>
<dbReference type="InterPro" id="IPR018678">
    <property type="entry name" value="DUF2160_TM"/>
</dbReference>
<evidence type="ECO:0000313" key="7">
    <source>
        <dbReference type="EMBL" id="CAB4964684.1"/>
    </source>
</evidence>
<dbReference type="EMBL" id="CAEZSW010000012">
    <property type="protein sequence ID" value="CAB4548291.1"/>
    <property type="molecule type" value="Genomic_DNA"/>
</dbReference>
<evidence type="ECO:0000313" key="2">
    <source>
        <dbReference type="EMBL" id="CAB4548291.1"/>
    </source>
</evidence>
<keyword evidence="1" id="KW-0472">Membrane</keyword>
<evidence type="ECO:0000313" key="6">
    <source>
        <dbReference type="EMBL" id="CAB4641852.1"/>
    </source>
</evidence>
<dbReference type="EMBL" id="CAFBNV010000039">
    <property type="protein sequence ID" value="CAB4964684.1"/>
    <property type="molecule type" value="Genomic_DNA"/>
</dbReference>
<protein>
    <submittedName>
        <fullName evidence="2">Unannotated protein</fullName>
    </submittedName>
</protein>
<dbReference type="EMBL" id="CAEZWC010000007">
    <property type="protein sequence ID" value="CAB4641852.1"/>
    <property type="molecule type" value="Genomic_DNA"/>
</dbReference>
<keyword evidence="1" id="KW-0812">Transmembrane</keyword>
<name>A0A6J6CAB3_9ZZZZ</name>
<dbReference type="AlphaFoldDB" id="A0A6J6CAB3"/>
<evidence type="ECO:0000256" key="1">
    <source>
        <dbReference type="SAM" id="Phobius"/>
    </source>
</evidence>
<accession>A0A6J6CAB3</accession>
<dbReference type="EMBL" id="CAEZVR010000003">
    <property type="protein sequence ID" value="CAB4627677.1"/>
    <property type="molecule type" value="Genomic_DNA"/>
</dbReference>
<dbReference type="EMBL" id="CAEZVA010000012">
    <property type="protein sequence ID" value="CAB4610671.1"/>
    <property type="molecule type" value="Genomic_DNA"/>
</dbReference>
<dbReference type="Pfam" id="PF09928">
    <property type="entry name" value="DUF2160"/>
    <property type="match status" value="1"/>
</dbReference>
<evidence type="ECO:0000313" key="3">
    <source>
        <dbReference type="EMBL" id="CAB4556536.1"/>
    </source>
</evidence>
<organism evidence="2">
    <name type="scientific">freshwater metagenome</name>
    <dbReference type="NCBI Taxonomy" id="449393"/>
    <lineage>
        <taxon>unclassified sequences</taxon>
        <taxon>metagenomes</taxon>
        <taxon>ecological metagenomes</taxon>
    </lineage>
</organism>
<gene>
    <name evidence="2" type="ORF">UFOPK1508_00216</name>
    <name evidence="3" type="ORF">UFOPK1599_00248</name>
    <name evidence="4" type="ORF">UFOPK1894_00290</name>
    <name evidence="5" type="ORF">UFOPK2139_00042</name>
    <name evidence="6" type="ORF">UFOPK2179_00193</name>
    <name evidence="7" type="ORF">UFOPK3883_00610</name>
</gene>
<feature type="transmembrane region" description="Helical" evidence="1">
    <location>
        <begin position="45"/>
        <end position="62"/>
    </location>
</feature>
<evidence type="ECO:0000313" key="4">
    <source>
        <dbReference type="EMBL" id="CAB4610671.1"/>
    </source>
</evidence>
<evidence type="ECO:0000313" key="5">
    <source>
        <dbReference type="EMBL" id="CAB4627677.1"/>
    </source>
</evidence>
<sequence>MAKQTTPRNGFLPMKTNLFDRIFIAVVFLIALSLIWMRFLEPKGFSLWISTTISLVIGIIIARKG</sequence>
<dbReference type="EMBL" id="CAEZTE010000007">
    <property type="protein sequence ID" value="CAB4556536.1"/>
    <property type="molecule type" value="Genomic_DNA"/>
</dbReference>
<proteinExistence type="predicted"/>
<reference evidence="2" key="1">
    <citation type="submission" date="2020-05" db="EMBL/GenBank/DDBJ databases">
        <authorList>
            <person name="Chiriac C."/>
            <person name="Salcher M."/>
            <person name="Ghai R."/>
            <person name="Kavagutti S V."/>
        </authorList>
    </citation>
    <scope>NUCLEOTIDE SEQUENCE</scope>
</reference>